<evidence type="ECO:0000313" key="3">
    <source>
        <dbReference type="EMBL" id="QOY85889.1"/>
    </source>
</evidence>
<keyword evidence="2" id="KW-0732">Signal</keyword>
<organism evidence="3 4">
    <name type="scientific">Paludibaculum fermentans</name>
    <dbReference type="NCBI Taxonomy" id="1473598"/>
    <lineage>
        <taxon>Bacteria</taxon>
        <taxon>Pseudomonadati</taxon>
        <taxon>Acidobacteriota</taxon>
        <taxon>Terriglobia</taxon>
        <taxon>Bryobacterales</taxon>
        <taxon>Bryobacteraceae</taxon>
        <taxon>Paludibaculum</taxon>
    </lineage>
</organism>
<evidence type="ECO:0000313" key="4">
    <source>
        <dbReference type="Proteomes" id="UP000593892"/>
    </source>
</evidence>
<evidence type="ECO:0000256" key="2">
    <source>
        <dbReference type="SAM" id="SignalP"/>
    </source>
</evidence>
<dbReference type="AlphaFoldDB" id="A0A7S7NMJ8"/>
<keyword evidence="4" id="KW-1185">Reference proteome</keyword>
<gene>
    <name evidence="3" type="ORF">IRI77_24120</name>
</gene>
<accession>A0A7S7NMJ8</accession>
<feature type="compositionally biased region" description="Basic and acidic residues" evidence="1">
    <location>
        <begin position="691"/>
        <end position="702"/>
    </location>
</feature>
<feature type="signal peptide" evidence="2">
    <location>
        <begin position="1"/>
        <end position="20"/>
    </location>
</feature>
<protein>
    <submittedName>
        <fullName evidence="3">Carbohydrate-binding family V/XII</fullName>
    </submittedName>
</protein>
<feature type="region of interest" description="Disordered" evidence="1">
    <location>
        <begin position="567"/>
        <end position="724"/>
    </location>
</feature>
<evidence type="ECO:0000256" key="1">
    <source>
        <dbReference type="SAM" id="MobiDB-lite"/>
    </source>
</evidence>
<feature type="compositionally biased region" description="Basic and acidic residues" evidence="1">
    <location>
        <begin position="640"/>
        <end position="657"/>
    </location>
</feature>
<sequence>MSTALCLASLALGAASLAKANDAGWPRVVHDGSTEIIVYQPQPDSLDGVTLQSRVAVSIKRPQDKQPVFGALWVAATLRTDRDRDIAEVRSVQVIRTRFTEIPDSDLQGIVAFLEKAVPRWDLSLSLSRLRAALQPVDSGGDPGYRNDPPRIVVENRPALLLLLDGPPRFQDTGKKDLQVVANTALPVIYDTKHKEYWLSGSSVWFTTRDILQGEWKAVDSAPASIQDLVKDSNTQASPGVEGQKTASADQLRSARIVVATEPTELVVVQGAPNYAPLAGGDILYVSNSESDIFLEVATQRHYLLISGRWYAAPSLRGPWAFIAPDTLPKAFARIPESSPKASVLAFIPGTDRAKDALMDNVIPQTAEVSRSNVKIDVAYDGEPRFSPIQGTTMAYAVNTPSQVIQADGRYFACEGGVWYSAPTPGGPWQVSDVRPTAIDRIPPSSPVYNTRYVYIYDSTPDVVYVGYLPGYRWSLPYRGVIVYGTGWNYPGWYGTVYYPRPATWGFAVRYNPWAGWSFGMSWNSGWMGLSARWGSGWGGWGPAYPGPYRHYNGGWFGPGGYRPPRPPDWRPPYRPIGPQPYPGPRPWAGPGGNIYNRPGQPGIRPQPYQPGRPPAGGNPGRPVPMRPDPGRPNNVYVDRNGDLHRDTGGGWQRRDGGNWAPERPAPAPRSMQPERQRQFPGPSVEPRGPGIDDERRSRERGAGMAGPGFPRGGGGGGGRRGPR</sequence>
<dbReference type="EMBL" id="CP063849">
    <property type="protein sequence ID" value="QOY85889.1"/>
    <property type="molecule type" value="Genomic_DNA"/>
</dbReference>
<feature type="chain" id="PRO_5033014397" evidence="2">
    <location>
        <begin position="21"/>
        <end position="724"/>
    </location>
</feature>
<reference evidence="3 4" key="1">
    <citation type="submission" date="2020-10" db="EMBL/GenBank/DDBJ databases">
        <title>Complete genome sequence of Paludibaculum fermentans P105T, a facultatively anaerobic acidobacterium capable of dissimilatory Fe(III) reduction.</title>
        <authorList>
            <person name="Dedysh S.N."/>
            <person name="Beletsky A.V."/>
            <person name="Kulichevskaya I.S."/>
            <person name="Mardanov A.V."/>
            <person name="Ravin N.V."/>
        </authorList>
    </citation>
    <scope>NUCLEOTIDE SEQUENCE [LARGE SCALE GENOMIC DNA]</scope>
    <source>
        <strain evidence="3 4">P105</strain>
    </source>
</reference>
<name>A0A7S7NMJ8_PALFE</name>
<dbReference type="KEGG" id="pfer:IRI77_24120"/>
<feature type="compositionally biased region" description="Pro residues" evidence="1">
    <location>
        <begin position="567"/>
        <end position="588"/>
    </location>
</feature>
<feature type="compositionally biased region" description="Gly residues" evidence="1">
    <location>
        <begin position="704"/>
        <end position="724"/>
    </location>
</feature>
<dbReference type="Proteomes" id="UP000593892">
    <property type="component" value="Chromosome"/>
</dbReference>
<proteinExistence type="predicted"/>
<dbReference type="RefSeq" id="WP_194447559.1">
    <property type="nucleotide sequence ID" value="NZ_CP063849.1"/>
</dbReference>